<evidence type="ECO:0000256" key="4">
    <source>
        <dbReference type="ARBA" id="ARBA00013297"/>
    </source>
</evidence>
<dbReference type="Proteomes" id="UP000184932">
    <property type="component" value="Unassembled WGS sequence"/>
</dbReference>
<evidence type="ECO:0000256" key="14">
    <source>
        <dbReference type="PIRSR" id="PIRSR604385-3"/>
    </source>
</evidence>
<dbReference type="PROSITE" id="PS00893">
    <property type="entry name" value="NUDIX_BOX"/>
    <property type="match status" value="1"/>
</dbReference>
<feature type="binding site" evidence="13">
    <location>
        <position position="263"/>
    </location>
    <ligand>
        <name>Mg(2+)</name>
        <dbReference type="ChEBI" id="CHEBI:18420"/>
        <label>1</label>
    </ligand>
</feature>
<dbReference type="InterPro" id="IPR015797">
    <property type="entry name" value="NUDIX_hydrolase-like_dom_sf"/>
</dbReference>
<dbReference type="CDD" id="cd06661">
    <property type="entry name" value="GGCT_like"/>
    <property type="match status" value="1"/>
</dbReference>
<dbReference type="InterPro" id="IPR013024">
    <property type="entry name" value="GGCT-like"/>
</dbReference>
<dbReference type="SUPFAM" id="SSF55811">
    <property type="entry name" value="Nudix"/>
    <property type="match status" value="1"/>
</dbReference>
<proteinExistence type="inferred from homology"/>
<dbReference type="GO" id="GO:0019693">
    <property type="term" value="P:ribose phosphate metabolic process"/>
    <property type="evidence" value="ECO:0007669"/>
    <property type="project" value="TreeGrafter"/>
</dbReference>
<evidence type="ECO:0000256" key="10">
    <source>
        <dbReference type="ARBA" id="ARBA00030308"/>
    </source>
</evidence>
<dbReference type="InterPro" id="IPR000086">
    <property type="entry name" value="NUDIX_hydrolase_dom"/>
</dbReference>
<gene>
    <name evidence="16" type="ORF">SAMN05444002_1845</name>
</gene>
<reference evidence="17" key="1">
    <citation type="submission" date="2016-11" db="EMBL/GenBank/DDBJ databases">
        <authorList>
            <person name="Varghese N."/>
            <person name="Submissions S."/>
        </authorList>
    </citation>
    <scope>NUCLEOTIDE SEQUENCE [LARGE SCALE GENOMIC DNA]</scope>
    <source>
        <strain evidence="17">DSM 29440</strain>
    </source>
</reference>
<dbReference type="PANTHER" id="PTHR11839">
    <property type="entry name" value="UDP/ADP-SUGAR PYROPHOSPHATASE"/>
    <property type="match status" value="1"/>
</dbReference>
<dbReference type="AlphaFoldDB" id="A0A1N6FPF9"/>
<dbReference type="GO" id="GO:0047631">
    <property type="term" value="F:ADP-ribose diphosphatase activity"/>
    <property type="evidence" value="ECO:0007669"/>
    <property type="project" value="UniProtKB-EC"/>
</dbReference>
<sequence length="375" mass="40693">MADLFIYGTLMHVPLLRVVLGCGFEAVELVDARLPGWRVEAVPGEIYPRVRAAPDGMAQGLLLRGLSDEALARADFYEGLDNYGYLRKPVDVLTEGGPAQATVYVPVGDDGAEGGPWSLDAWAARWGEMSTLAAEEVMWWMGRASTAEVGRRYGVICTRAQARLNARATAPTQVRRQAGAEDLQVAEMRRPYARFFAVEEYTLDHCRFDGGWQQIERAAFVSADAATVLPYDPVRDRVMLVEQLRVGPLARGDAEPWVLEPVAGRVDPGESPEDCARREAMEEAGLHMERLVPIGGYYPSPGAKSEYLHGFIGLVDLPDGAAGIGGMAGEGEDIRAHLLGFDEAMDLLASGEVNVGTTVISLLHLARLRAGLRGD</sequence>
<comment type="cofactor">
    <cofactor evidence="1 13">
        <name>Mg(2+)</name>
        <dbReference type="ChEBI" id="CHEBI:18420"/>
    </cofactor>
</comment>
<organism evidence="16 17">
    <name type="scientific">Vannielia litorea</name>
    <dbReference type="NCBI Taxonomy" id="1217970"/>
    <lineage>
        <taxon>Bacteria</taxon>
        <taxon>Pseudomonadati</taxon>
        <taxon>Pseudomonadota</taxon>
        <taxon>Alphaproteobacteria</taxon>
        <taxon>Rhodobacterales</taxon>
        <taxon>Paracoccaceae</taxon>
        <taxon>Vannielia</taxon>
    </lineage>
</organism>
<name>A0A1N6FPF9_9RHOB</name>
<keyword evidence="17" id="KW-1185">Reference proteome</keyword>
<dbReference type="GO" id="GO:0019144">
    <property type="term" value="F:ADP-sugar diphosphatase activity"/>
    <property type="evidence" value="ECO:0007669"/>
    <property type="project" value="TreeGrafter"/>
</dbReference>
<comment type="catalytic activity">
    <reaction evidence="12">
        <text>ADP-D-ribose + H2O = D-ribose 5-phosphate + AMP + 2 H(+)</text>
        <dbReference type="Rhea" id="RHEA:10412"/>
        <dbReference type="ChEBI" id="CHEBI:15377"/>
        <dbReference type="ChEBI" id="CHEBI:15378"/>
        <dbReference type="ChEBI" id="CHEBI:57967"/>
        <dbReference type="ChEBI" id="CHEBI:78346"/>
        <dbReference type="ChEBI" id="CHEBI:456215"/>
        <dbReference type="EC" id="3.6.1.13"/>
    </reaction>
</comment>
<keyword evidence="7 13" id="KW-0460">Magnesium</keyword>
<feature type="domain" description="Nudix hydrolase" evidence="15">
    <location>
        <begin position="221"/>
        <end position="361"/>
    </location>
</feature>
<comment type="function">
    <text evidence="8">Acts on ADP-mannose and ADP-glucose as well as ADP-ribose. Prevents glycogen biosynthesis. The reaction catalyzed by this enzyme is a limiting step of the gluconeogenic process.</text>
</comment>
<feature type="binding site" evidence="13">
    <location>
        <position position="283"/>
    </location>
    <ligand>
        <name>Mg(2+)</name>
        <dbReference type="ChEBI" id="CHEBI:18420"/>
        <label>1</label>
    </ligand>
</feature>
<dbReference type="NCBIfam" id="TIGR00052">
    <property type="entry name" value="nudix-type nucleoside diphosphatase, YffH/AdpP family"/>
    <property type="match status" value="1"/>
</dbReference>
<evidence type="ECO:0000256" key="1">
    <source>
        <dbReference type="ARBA" id="ARBA00001946"/>
    </source>
</evidence>
<dbReference type="EC" id="3.6.1.13" evidence="3"/>
<evidence type="ECO:0000256" key="2">
    <source>
        <dbReference type="ARBA" id="ARBA00007482"/>
    </source>
</evidence>
<evidence type="ECO:0000256" key="3">
    <source>
        <dbReference type="ARBA" id="ARBA00012453"/>
    </source>
</evidence>
<evidence type="ECO:0000256" key="8">
    <source>
        <dbReference type="ARBA" id="ARBA00025164"/>
    </source>
</evidence>
<dbReference type="EMBL" id="FSRL01000001">
    <property type="protein sequence ID" value="SIN97187.1"/>
    <property type="molecule type" value="Genomic_DNA"/>
</dbReference>
<dbReference type="GO" id="GO:0006753">
    <property type="term" value="P:nucleoside phosphate metabolic process"/>
    <property type="evidence" value="ECO:0007669"/>
    <property type="project" value="TreeGrafter"/>
</dbReference>
<dbReference type="STRING" id="1217970.SAMN05444002_1845"/>
<dbReference type="PROSITE" id="PS51462">
    <property type="entry name" value="NUDIX"/>
    <property type="match status" value="1"/>
</dbReference>
<comment type="similarity">
    <text evidence="2">Belongs to the Nudix hydrolase family. NudF subfamily.</text>
</comment>
<evidence type="ECO:0000256" key="5">
    <source>
        <dbReference type="ARBA" id="ARBA00022723"/>
    </source>
</evidence>
<dbReference type="RefSeq" id="WP_074255936.1">
    <property type="nucleotide sequence ID" value="NZ_FSRL01000001.1"/>
</dbReference>
<dbReference type="InterPro" id="IPR020084">
    <property type="entry name" value="NUDIX_hydrolase_CS"/>
</dbReference>
<protein>
    <recommendedName>
        <fullName evidence="4">ADP-ribose pyrophosphatase</fullName>
        <ecNumber evidence="3">3.6.1.13</ecNumber>
    </recommendedName>
    <alternativeName>
        <fullName evidence="9">ADP-ribose diphosphatase</fullName>
    </alternativeName>
    <alternativeName>
        <fullName evidence="11">ADP-ribose phosphohydrolase</fullName>
    </alternativeName>
    <alternativeName>
        <fullName evidence="10">Adenosine diphosphoribose pyrophosphatase</fullName>
    </alternativeName>
</protein>
<evidence type="ECO:0000256" key="7">
    <source>
        <dbReference type="ARBA" id="ARBA00022842"/>
    </source>
</evidence>
<keyword evidence="6" id="KW-0378">Hydrolase</keyword>
<evidence type="ECO:0000256" key="11">
    <source>
        <dbReference type="ARBA" id="ARBA00033056"/>
    </source>
</evidence>
<dbReference type="PANTHER" id="PTHR11839:SF5">
    <property type="entry name" value="ADP-RIBOSE PYROPHOSPHATASE"/>
    <property type="match status" value="1"/>
</dbReference>
<evidence type="ECO:0000256" key="13">
    <source>
        <dbReference type="PIRSR" id="PIRSR604385-2"/>
    </source>
</evidence>
<dbReference type="GO" id="GO:0046872">
    <property type="term" value="F:metal ion binding"/>
    <property type="evidence" value="ECO:0007669"/>
    <property type="project" value="UniProtKB-KW"/>
</dbReference>
<evidence type="ECO:0000256" key="12">
    <source>
        <dbReference type="ARBA" id="ARBA00049546"/>
    </source>
</evidence>
<dbReference type="Pfam" id="PF00293">
    <property type="entry name" value="NUDIX"/>
    <property type="match status" value="1"/>
</dbReference>
<dbReference type="GO" id="GO:0005829">
    <property type="term" value="C:cytosol"/>
    <property type="evidence" value="ECO:0007669"/>
    <property type="project" value="TreeGrafter"/>
</dbReference>
<dbReference type="InterPro" id="IPR009288">
    <property type="entry name" value="AIG2-like_dom"/>
</dbReference>
<feature type="short sequence motif" description="Nudix box" evidence="14">
    <location>
        <begin position="264"/>
        <end position="286"/>
    </location>
</feature>
<dbReference type="InterPro" id="IPR004385">
    <property type="entry name" value="NDP_pyrophosphatase"/>
</dbReference>
<dbReference type="SUPFAM" id="SSF110857">
    <property type="entry name" value="Gamma-glutamyl cyclotransferase-like"/>
    <property type="match status" value="1"/>
</dbReference>
<keyword evidence="5 13" id="KW-0479">Metal-binding</keyword>
<evidence type="ECO:0000256" key="9">
    <source>
        <dbReference type="ARBA" id="ARBA00030162"/>
    </source>
</evidence>
<evidence type="ECO:0000313" key="16">
    <source>
        <dbReference type="EMBL" id="SIN97187.1"/>
    </source>
</evidence>
<dbReference type="InterPro" id="IPR036568">
    <property type="entry name" value="GGCT-like_sf"/>
</dbReference>
<dbReference type="Pfam" id="PF06094">
    <property type="entry name" value="GGACT"/>
    <property type="match status" value="1"/>
</dbReference>
<evidence type="ECO:0000259" key="15">
    <source>
        <dbReference type="PROSITE" id="PS51462"/>
    </source>
</evidence>
<evidence type="ECO:0000313" key="17">
    <source>
        <dbReference type="Proteomes" id="UP000184932"/>
    </source>
</evidence>
<dbReference type="CDD" id="cd24155">
    <property type="entry name" value="NUDIX_ADPRase"/>
    <property type="match status" value="1"/>
</dbReference>
<accession>A0A1N6FPF9</accession>
<evidence type="ECO:0000256" key="6">
    <source>
        <dbReference type="ARBA" id="ARBA00022801"/>
    </source>
</evidence>
<feature type="binding site" evidence="13">
    <location>
        <position position="332"/>
    </location>
    <ligand>
        <name>Mg(2+)</name>
        <dbReference type="ChEBI" id="CHEBI:18420"/>
        <label>1</label>
    </ligand>
</feature>
<feature type="binding site" evidence="13">
    <location>
        <position position="279"/>
    </location>
    <ligand>
        <name>Mg(2+)</name>
        <dbReference type="ChEBI" id="CHEBI:18420"/>
        <label>1</label>
    </ligand>
</feature>
<dbReference type="Gene3D" id="3.10.490.10">
    <property type="entry name" value="Gamma-glutamyl cyclotransferase-like"/>
    <property type="match status" value="1"/>
</dbReference>
<dbReference type="Gene3D" id="3.90.79.10">
    <property type="entry name" value="Nucleoside Triphosphate Pyrophosphohydrolase"/>
    <property type="match status" value="1"/>
</dbReference>